<name>E9GUP1_DAPPU</name>
<reference evidence="1 2" key="1">
    <citation type="journal article" date="2011" name="Science">
        <title>The ecoresponsive genome of Daphnia pulex.</title>
        <authorList>
            <person name="Colbourne J.K."/>
            <person name="Pfrender M.E."/>
            <person name="Gilbert D."/>
            <person name="Thomas W.K."/>
            <person name="Tucker A."/>
            <person name="Oakley T.H."/>
            <person name="Tokishita S."/>
            <person name="Aerts A."/>
            <person name="Arnold G.J."/>
            <person name="Basu M.K."/>
            <person name="Bauer D.J."/>
            <person name="Caceres C.E."/>
            <person name="Carmel L."/>
            <person name="Casola C."/>
            <person name="Choi J.H."/>
            <person name="Detter J.C."/>
            <person name="Dong Q."/>
            <person name="Dusheyko S."/>
            <person name="Eads B.D."/>
            <person name="Frohlich T."/>
            <person name="Geiler-Samerotte K.A."/>
            <person name="Gerlach D."/>
            <person name="Hatcher P."/>
            <person name="Jogdeo S."/>
            <person name="Krijgsveld J."/>
            <person name="Kriventseva E.V."/>
            <person name="Kultz D."/>
            <person name="Laforsch C."/>
            <person name="Lindquist E."/>
            <person name="Lopez J."/>
            <person name="Manak J.R."/>
            <person name="Muller J."/>
            <person name="Pangilinan J."/>
            <person name="Patwardhan R.P."/>
            <person name="Pitluck S."/>
            <person name="Pritham E.J."/>
            <person name="Rechtsteiner A."/>
            <person name="Rho M."/>
            <person name="Rogozin I.B."/>
            <person name="Sakarya O."/>
            <person name="Salamov A."/>
            <person name="Schaack S."/>
            <person name="Shapiro H."/>
            <person name="Shiga Y."/>
            <person name="Skalitzky C."/>
            <person name="Smith Z."/>
            <person name="Souvorov A."/>
            <person name="Sung W."/>
            <person name="Tang Z."/>
            <person name="Tsuchiya D."/>
            <person name="Tu H."/>
            <person name="Vos H."/>
            <person name="Wang M."/>
            <person name="Wolf Y.I."/>
            <person name="Yamagata H."/>
            <person name="Yamada T."/>
            <person name="Ye Y."/>
            <person name="Shaw J.R."/>
            <person name="Andrews J."/>
            <person name="Crease T.J."/>
            <person name="Tang H."/>
            <person name="Lucas S.M."/>
            <person name="Robertson H.M."/>
            <person name="Bork P."/>
            <person name="Koonin E.V."/>
            <person name="Zdobnov E.M."/>
            <person name="Grigoriev I.V."/>
            <person name="Lynch M."/>
            <person name="Boore J.L."/>
        </authorList>
    </citation>
    <scope>NUCLEOTIDE SEQUENCE [LARGE SCALE GENOMIC DNA]</scope>
</reference>
<dbReference type="Proteomes" id="UP000000305">
    <property type="component" value="Unassembled WGS sequence"/>
</dbReference>
<dbReference type="KEGG" id="dpx:DAPPUDRAFT_248447"/>
<keyword evidence="2" id="KW-1185">Reference proteome</keyword>
<dbReference type="AlphaFoldDB" id="E9GUP1"/>
<proteinExistence type="predicted"/>
<sequence length="95" mass="10483">MTNLQLLTHITQGSPTDVRQMSYSDIQNIRRTSTGPPDIRTGGRLEVGKTLEDLPKSAPTDIPEDLTLPGFEPGSTGWNPSALLPLKKPLIRYRN</sequence>
<accession>E9GUP1</accession>
<organism evidence="1 2">
    <name type="scientific">Daphnia pulex</name>
    <name type="common">Water flea</name>
    <dbReference type="NCBI Taxonomy" id="6669"/>
    <lineage>
        <taxon>Eukaryota</taxon>
        <taxon>Metazoa</taxon>
        <taxon>Ecdysozoa</taxon>
        <taxon>Arthropoda</taxon>
        <taxon>Crustacea</taxon>
        <taxon>Branchiopoda</taxon>
        <taxon>Diplostraca</taxon>
        <taxon>Cladocera</taxon>
        <taxon>Anomopoda</taxon>
        <taxon>Daphniidae</taxon>
        <taxon>Daphnia</taxon>
    </lineage>
</organism>
<protein>
    <submittedName>
        <fullName evidence="1">Uncharacterized protein</fullName>
    </submittedName>
</protein>
<dbReference type="InParanoid" id="E9GUP1"/>
<evidence type="ECO:0000313" key="1">
    <source>
        <dbReference type="EMBL" id="EFX76766.1"/>
    </source>
</evidence>
<gene>
    <name evidence="1" type="ORF">DAPPUDRAFT_248447</name>
</gene>
<evidence type="ECO:0000313" key="2">
    <source>
        <dbReference type="Proteomes" id="UP000000305"/>
    </source>
</evidence>
<dbReference type="HOGENOM" id="CLU_2374910_0_0_1"/>
<dbReference type="EMBL" id="GL732566">
    <property type="protein sequence ID" value="EFX76766.1"/>
    <property type="molecule type" value="Genomic_DNA"/>
</dbReference>